<feature type="compositionally biased region" description="Basic and acidic residues" evidence="1">
    <location>
        <begin position="53"/>
        <end position="66"/>
    </location>
</feature>
<gene>
    <name evidence="3" type="primary">LOC114453891</name>
</gene>
<dbReference type="InParanoid" id="A0A6P7KJH2"/>
<dbReference type="OrthoDB" id="9209058at2759"/>
<feature type="region of interest" description="Disordered" evidence="1">
    <location>
        <begin position="1"/>
        <end position="66"/>
    </location>
</feature>
<sequence>MMSCCSSGDSSEETDMKTWRRDGGRPAALSSSWGTCSARSGRRSRGRARRAKKSPEGTETDTNHEGRVVIKEEEVQAERVAAPLVVSIQTADIERMNNPVSRSRLIEMYRRLRLIQWPKIKQQLKLHITRDHTEWLIQTLFKEAAAEMDRKKELVEEMFGLTGTTQVEEYKESTLQNLQMALFHTRKEDLLETCKIRPSNEDLRPLASECFWLGCLMALSNPSLQPDWENHTPGMDPWDFFPQDIKSSVM</sequence>
<evidence type="ECO:0000313" key="2">
    <source>
        <dbReference type="Proteomes" id="UP000515145"/>
    </source>
</evidence>
<accession>A0A6P7KJH2</accession>
<keyword evidence="2" id="KW-1185">Reference proteome</keyword>
<evidence type="ECO:0000256" key="1">
    <source>
        <dbReference type="SAM" id="MobiDB-lite"/>
    </source>
</evidence>
<dbReference type="RefSeq" id="XP_028289640.1">
    <property type="nucleotide sequence ID" value="XM_028433839.1"/>
</dbReference>
<proteinExistence type="predicted"/>
<feature type="compositionally biased region" description="Basic residues" evidence="1">
    <location>
        <begin position="40"/>
        <end position="52"/>
    </location>
</feature>
<reference evidence="3" key="1">
    <citation type="submission" date="2025-08" db="UniProtKB">
        <authorList>
            <consortium name="RefSeq"/>
        </authorList>
    </citation>
    <scope>IDENTIFICATION</scope>
</reference>
<feature type="compositionally biased region" description="Basic and acidic residues" evidence="1">
    <location>
        <begin position="14"/>
        <end position="24"/>
    </location>
</feature>
<dbReference type="Proteomes" id="UP000515145">
    <property type="component" value="Chromosome 21"/>
</dbReference>
<organism evidence="2 3">
    <name type="scientific">Parambassis ranga</name>
    <name type="common">Indian glassy fish</name>
    <dbReference type="NCBI Taxonomy" id="210632"/>
    <lineage>
        <taxon>Eukaryota</taxon>
        <taxon>Metazoa</taxon>
        <taxon>Chordata</taxon>
        <taxon>Craniata</taxon>
        <taxon>Vertebrata</taxon>
        <taxon>Euteleostomi</taxon>
        <taxon>Actinopterygii</taxon>
        <taxon>Neopterygii</taxon>
        <taxon>Teleostei</taxon>
        <taxon>Neoteleostei</taxon>
        <taxon>Acanthomorphata</taxon>
        <taxon>Ovalentaria</taxon>
        <taxon>Ambassidae</taxon>
        <taxon>Parambassis</taxon>
    </lineage>
</organism>
<dbReference type="GeneID" id="114453891"/>
<protein>
    <submittedName>
        <fullName evidence="3">Uncharacterized protein LOC114453891 isoform X1</fullName>
    </submittedName>
</protein>
<evidence type="ECO:0000313" key="3">
    <source>
        <dbReference type="RefSeq" id="XP_028289640.1"/>
    </source>
</evidence>
<dbReference type="AlphaFoldDB" id="A0A6P7KJH2"/>
<name>A0A6P7KJH2_9TELE</name>